<dbReference type="Pfam" id="PF11028">
    <property type="entry name" value="TMEM260-like"/>
    <property type="match status" value="1"/>
</dbReference>
<dbReference type="EMBL" id="UINC01008926">
    <property type="protein sequence ID" value="SVA40113.1"/>
    <property type="molecule type" value="Genomic_DNA"/>
</dbReference>
<feature type="transmembrane region" description="Helical" evidence="1">
    <location>
        <begin position="333"/>
        <end position="352"/>
    </location>
</feature>
<feature type="transmembrane region" description="Helical" evidence="1">
    <location>
        <begin position="183"/>
        <end position="213"/>
    </location>
</feature>
<accession>A0A381VKX5</accession>
<name>A0A381VKX5_9ZZZZ</name>
<protein>
    <recommendedName>
        <fullName evidence="3">DUF2723 domain-containing protein</fullName>
    </recommendedName>
</protein>
<organism evidence="2">
    <name type="scientific">marine metagenome</name>
    <dbReference type="NCBI Taxonomy" id="408172"/>
    <lineage>
        <taxon>unclassified sequences</taxon>
        <taxon>metagenomes</taxon>
        <taxon>ecological metagenomes</taxon>
    </lineage>
</organism>
<dbReference type="InterPro" id="IPR021280">
    <property type="entry name" value="TMEM260-like"/>
</dbReference>
<feature type="transmembrane region" description="Helical" evidence="1">
    <location>
        <begin position="364"/>
        <end position="384"/>
    </location>
</feature>
<feature type="non-terminal residue" evidence="2">
    <location>
        <position position="595"/>
    </location>
</feature>
<feature type="transmembrane region" description="Helical" evidence="1">
    <location>
        <begin position="225"/>
        <end position="243"/>
    </location>
</feature>
<dbReference type="InterPro" id="IPR052724">
    <property type="entry name" value="GT117_domain-containing"/>
</dbReference>
<dbReference type="PANTHER" id="PTHR16214">
    <property type="entry name" value="TRANSMEMBRANE PROTEIN 260"/>
    <property type="match status" value="1"/>
</dbReference>
<dbReference type="PANTHER" id="PTHR16214:SF3">
    <property type="entry name" value="TRANSMEMBRANE PROTEIN 260"/>
    <property type="match status" value="1"/>
</dbReference>
<evidence type="ECO:0000313" key="2">
    <source>
        <dbReference type="EMBL" id="SVA40113.1"/>
    </source>
</evidence>
<feature type="transmembrane region" description="Helical" evidence="1">
    <location>
        <begin position="93"/>
        <end position="115"/>
    </location>
</feature>
<feature type="transmembrane region" description="Helical" evidence="1">
    <location>
        <begin position="439"/>
        <end position="457"/>
    </location>
</feature>
<keyword evidence="1" id="KW-1133">Transmembrane helix</keyword>
<sequence length="595" mass="66498">VTNPANASPDPPIEELDDLRPPYREAAIAGVLVFILYAITLARTTAFWDTSEYIATGHIMGIPHPPGNPLFVVLARAWSVLLSPLQLSVAIRINLFSAVMSASAHALWFLVVHHILRYFSKEQSFRLIGAAAAVLVSATAFTVWNQSNVNEKVYTVSLLTIALLTWLAVRWQENLGKGKDDHLLILMVFILALSVGNHLMAVLAAPAIGLFILYVHPRTLLNWRLYVGGAAALILGLSIHLFLPIRAGLGPIINEAAPTCPDIGSALGAVVTYGRAGCEALAEALNRTQYDKPPWLGLERESQAPLFAQLQNYLQYFDWQWARSLQGTNTLFALWRLPFTMLFTALGVWGAIEHARRDRASFAYLFTLFALVSVALVYYLNFRYGYSMRAPIEDRSLHEVRERDYFFIVSFSLWGLWVGMGIVTLWREAAFELKTSLRRASPILGLAVLPLFLNWGWASRANDYAARDWAHNLLMSVEPYAVLFTNGDNDTFPLWYLQEVEGIRRDVTVIVTSYLNTDWYATQLKDLTSPCPQGVDPSIDPSRIQCQRPYTAENTEAAYVSAASEAGDKFPLVIDRSIQVPSKSVIPFTNEEIQE</sequence>
<dbReference type="AlphaFoldDB" id="A0A381VKX5"/>
<reference evidence="2" key="1">
    <citation type="submission" date="2018-05" db="EMBL/GenBank/DDBJ databases">
        <authorList>
            <person name="Lanie J.A."/>
            <person name="Ng W.-L."/>
            <person name="Kazmierczak K.M."/>
            <person name="Andrzejewski T.M."/>
            <person name="Davidsen T.M."/>
            <person name="Wayne K.J."/>
            <person name="Tettelin H."/>
            <person name="Glass J.I."/>
            <person name="Rusch D."/>
            <person name="Podicherti R."/>
            <person name="Tsui H.-C.T."/>
            <person name="Winkler M.E."/>
        </authorList>
    </citation>
    <scope>NUCLEOTIDE SEQUENCE</scope>
</reference>
<evidence type="ECO:0008006" key="3">
    <source>
        <dbReference type="Google" id="ProtNLM"/>
    </source>
</evidence>
<proteinExistence type="predicted"/>
<gene>
    <name evidence="2" type="ORF">METZ01_LOCUS92967</name>
</gene>
<keyword evidence="1" id="KW-0812">Transmembrane</keyword>
<feature type="transmembrane region" description="Helical" evidence="1">
    <location>
        <begin position="127"/>
        <end position="147"/>
    </location>
</feature>
<feature type="transmembrane region" description="Helical" evidence="1">
    <location>
        <begin position="405"/>
        <end position="427"/>
    </location>
</feature>
<feature type="transmembrane region" description="Helical" evidence="1">
    <location>
        <begin position="153"/>
        <end position="171"/>
    </location>
</feature>
<evidence type="ECO:0000256" key="1">
    <source>
        <dbReference type="SAM" id="Phobius"/>
    </source>
</evidence>
<feature type="transmembrane region" description="Helical" evidence="1">
    <location>
        <begin position="26"/>
        <end position="48"/>
    </location>
</feature>
<feature type="non-terminal residue" evidence="2">
    <location>
        <position position="1"/>
    </location>
</feature>
<keyword evidence="1" id="KW-0472">Membrane</keyword>